<dbReference type="SFLD" id="SFLDG01129">
    <property type="entry name" value="C1.5:_HAD__Beta-PGM__Phosphata"/>
    <property type="match status" value="1"/>
</dbReference>
<dbReference type="PANTHER" id="PTHR43434:SF16">
    <property type="entry name" value="BLL8046 PROTEIN"/>
    <property type="match status" value="1"/>
</dbReference>
<organism evidence="1 2">
    <name type="scientific">Nocardioides aurantiacus</name>
    <dbReference type="NCBI Taxonomy" id="86796"/>
    <lineage>
        <taxon>Bacteria</taxon>
        <taxon>Bacillati</taxon>
        <taxon>Actinomycetota</taxon>
        <taxon>Actinomycetes</taxon>
        <taxon>Propionibacteriales</taxon>
        <taxon>Nocardioidaceae</taxon>
        <taxon>Nocardioides</taxon>
    </lineage>
</organism>
<dbReference type="SFLD" id="SFLDS00003">
    <property type="entry name" value="Haloacid_Dehalogenase"/>
    <property type="match status" value="1"/>
</dbReference>
<dbReference type="Proteomes" id="UP000281738">
    <property type="component" value="Unassembled WGS sequence"/>
</dbReference>
<dbReference type="Pfam" id="PF00702">
    <property type="entry name" value="Hydrolase"/>
    <property type="match status" value="1"/>
</dbReference>
<name>A0A3N2CZL4_9ACTN</name>
<dbReference type="RefSeq" id="WP_246003617.1">
    <property type="nucleotide sequence ID" value="NZ_RKHO01000001.1"/>
</dbReference>
<dbReference type="GO" id="GO:0008967">
    <property type="term" value="F:phosphoglycolate phosphatase activity"/>
    <property type="evidence" value="ECO:0007669"/>
    <property type="project" value="TreeGrafter"/>
</dbReference>
<proteinExistence type="predicted"/>
<keyword evidence="1" id="KW-0378">Hydrolase</keyword>
<dbReference type="EMBL" id="RKHO01000001">
    <property type="protein sequence ID" value="ROR92977.1"/>
    <property type="molecule type" value="Genomic_DNA"/>
</dbReference>
<accession>A0A3N2CZL4</accession>
<dbReference type="Gene3D" id="3.40.50.1000">
    <property type="entry name" value="HAD superfamily/HAD-like"/>
    <property type="match status" value="1"/>
</dbReference>
<dbReference type="PANTHER" id="PTHR43434">
    <property type="entry name" value="PHOSPHOGLYCOLATE PHOSPHATASE"/>
    <property type="match status" value="1"/>
</dbReference>
<protein>
    <submittedName>
        <fullName evidence="1">HAD superfamily hydrolase (TIGR01509 family)/HAD superfamily hydrolase (TIGR01549 family)</fullName>
    </submittedName>
</protein>
<keyword evidence="2" id="KW-1185">Reference proteome</keyword>
<comment type="caution">
    <text evidence="1">The sequence shown here is derived from an EMBL/GenBank/DDBJ whole genome shotgun (WGS) entry which is preliminary data.</text>
</comment>
<dbReference type="InterPro" id="IPR036412">
    <property type="entry name" value="HAD-like_sf"/>
</dbReference>
<dbReference type="Gene3D" id="1.10.150.240">
    <property type="entry name" value="Putative phosphatase, domain 2"/>
    <property type="match status" value="1"/>
</dbReference>
<dbReference type="NCBIfam" id="TIGR01509">
    <property type="entry name" value="HAD-SF-IA-v3"/>
    <property type="match status" value="1"/>
</dbReference>
<sequence length="225" mass="24033">MFDVDGTLVDSTYHHAVAWQRAFDRHELHFPLWRIHPTVGMGGDKLVGEVAGDAVEERLGDDLREAWQEEYAELEAEVDPLPGARDLVRALAADGWRVALASSGEPQFAEKALASLGVRDDVAVLVTNDDVEASKPEPDLLEVTLSRLGVARAVMVGDTPYDVQAATAAGLACVALRSGGFGEAELTEAGAVHVAGTPADLLDLDWEQHLRPVAPSGPTPSRSPR</sequence>
<dbReference type="GO" id="GO:0006281">
    <property type="term" value="P:DNA repair"/>
    <property type="evidence" value="ECO:0007669"/>
    <property type="project" value="TreeGrafter"/>
</dbReference>
<dbReference type="InterPro" id="IPR023214">
    <property type="entry name" value="HAD_sf"/>
</dbReference>
<dbReference type="InterPro" id="IPR006439">
    <property type="entry name" value="HAD-SF_hydro_IA"/>
</dbReference>
<dbReference type="AlphaFoldDB" id="A0A3N2CZL4"/>
<dbReference type="GO" id="GO:0005829">
    <property type="term" value="C:cytosol"/>
    <property type="evidence" value="ECO:0007669"/>
    <property type="project" value="TreeGrafter"/>
</dbReference>
<dbReference type="SUPFAM" id="SSF56784">
    <property type="entry name" value="HAD-like"/>
    <property type="match status" value="1"/>
</dbReference>
<dbReference type="InterPro" id="IPR023198">
    <property type="entry name" value="PGP-like_dom2"/>
</dbReference>
<dbReference type="NCBIfam" id="TIGR01549">
    <property type="entry name" value="HAD-SF-IA-v1"/>
    <property type="match status" value="1"/>
</dbReference>
<evidence type="ECO:0000313" key="1">
    <source>
        <dbReference type="EMBL" id="ROR92977.1"/>
    </source>
</evidence>
<reference evidence="1 2" key="1">
    <citation type="submission" date="2018-11" db="EMBL/GenBank/DDBJ databases">
        <title>Sequencing the genomes of 1000 actinobacteria strains.</title>
        <authorList>
            <person name="Klenk H.-P."/>
        </authorList>
    </citation>
    <scope>NUCLEOTIDE SEQUENCE [LARGE SCALE GENOMIC DNA]</scope>
    <source>
        <strain evidence="1 2">DSM 12652</strain>
    </source>
</reference>
<evidence type="ECO:0000313" key="2">
    <source>
        <dbReference type="Proteomes" id="UP000281738"/>
    </source>
</evidence>
<dbReference type="InterPro" id="IPR050155">
    <property type="entry name" value="HAD-like_hydrolase_sf"/>
</dbReference>
<gene>
    <name evidence="1" type="ORF">EDD33_3882</name>
</gene>
<dbReference type="SFLD" id="SFLDG01135">
    <property type="entry name" value="C1.5.6:_HAD__Beta-PGM__Phospha"/>
    <property type="match status" value="1"/>
</dbReference>